<keyword evidence="1" id="KW-0812">Transmembrane</keyword>
<proteinExistence type="predicted"/>
<feature type="transmembrane region" description="Helical" evidence="1">
    <location>
        <begin position="120"/>
        <end position="138"/>
    </location>
</feature>
<feature type="transmembrane region" description="Helical" evidence="1">
    <location>
        <begin position="79"/>
        <end position="99"/>
    </location>
</feature>
<evidence type="ECO:0000313" key="2">
    <source>
        <dbReference type="EMBL" id="GAA0252776.1"/>
    </source>
</evidence>
<dbReference type="EMBL" id="BAAABU010000020">
    <property type="protein sequence ID" value="GAA0252776.1"/>
    <property type="molecule type" value="Genomic_DNA"/>
</dbReference>
<keyword evidence="1" id="KW-0472">Membrane</keyword>
<organism evidence="2 3">
    <name type="scientific">Saccharothrix mutabilis subsp. mutabilis</name>
    <dbReference type="NCBI Taxonomy" id="66855"/>
    <lineage>
        <taxon>Bacteria</taxon>
        <taxon>Bacillati</taxon>
        <taxon>Actinomycetota</taxon>
        <taxon>Actinomycetes</taxon>
        <taxon>Pseudonocardiales</taxon>
        <taxon>Pseudonocardiaceae</taxon>
        <taxon>Saccharothrix</taxon>
    </lineage>
</organism>
<gene>
    <name evidence="2" type="ORF">GCM10010492_61680</name>
</gene>
<reference evidence="2 3" key="1">
    <citation type="journal article" date="2019" name="Int. J. Syst. Evol. Microbiol.">
        <title>The Global Catalogue of Microorganisms (GCM) 10K type strain sequencing project: providing services to taxonomists for standard genome sequencing and annotation.</title>
        <authorList>
            <consortium name="The Broad Institute Genomics Platform"/>
            <consortium name="The Broad Institute Genome Sequencing Center for Infectious Disease"/>
            <person name="Wu L."/>
            <person name="Ma J."/>
        </authorList>
    </citation>
    <scope>NUCLEOTIDE SEQUENCE [LARGE SCALE GENOMIC DNA]</scope>
    <source>
        <strain evidence="2 3">JCM 3380</strain>
    </source>
</reference>
<name>A0ABN0UJN9_9PSEU</name>
<evidence type="ECO:0000256" key="1">
    <source>
        <dbReference type="SAM" id="Phobius"/>
    </source>
</evidence>
<feature type="transmembrane region" description="Helical" evidence="1">
    <location>
        <begin position="345"/>
        <end position="364"/>
    </location>
</feature>
<feature type="transmembrane region" description="Helical" evidence="1">
    <location>
        <begin position="301"/>
        <end position="325"/>
    </location>
</feature>
<keyword evidence="1" id="KW-1133">Transmembrane helix</keyword>
<sequence>MGDRHDLPLPLDLVLQGAAVALLASFLGLGVLWTKPRFRPQPRFQSSIERVAPGDRWWPLRLAVAVGLVFVPAQAWPHLVFVLGWVGVAVLSMAFGPVWRLLNPLRLVVPVSLGRAYPAWLGYWPAAGGLLVFTWVELVEPGALGWFLAGYALVGVVGGLVYGAAWFEHADGFEVYSSLLGRLSPLRGNPFRALVATPVKPGLVAVVSVCLGSTAFDSIGSTPSWARLAVVPDWVGLVGAVLVVAGSYLLACRAFGAELAHSLIPIVAGYVVAHYFSLLVVEGQRAVALLLGVEGFTPSEALVAPVVVASVQIGAVLAGHLVAVVSAHDRSLALLPVERHLTGQVPLLLLMVGYTAGGLALLFAG</sequence>
<protein>
    <submittedName>
        <fullName evidence="2">Uncharacterized protein</fullName>
    </submittedName>
</protein>
<feature type="transmembrane region" description="Helical" evidence="1">
    <location>
        <begin position="263"/>
        <end position="281"/>
    </location>
</feature>
<dbReference type="Proteomes" id="UP001500416">
    <property type="component" value="Unassembled WGS sequence"/>
</dbReference>
<accession>A0ABN0UJN9</accession>
<keyword evidence="3" id="KW-1185">Reference proteome</keyword>
<evidence type="ECO:0000313" key="3">
    <source>
        <dbReference type="Proteomes" id="UP001500416"/>
    </source>
</evidence>
<feature type="transmembrane region" description="Helical" evidence="1">
    <location>
        <begin position="144"/>
        <end position="167"/>
    </location>
</feature>
<comment type="caution">
    <text evidence="2">The sequence shown here is derived from an EMBL/GenBank/DDBJ whole genome shotgun (WGS) entry which is preliminary data.</text>
</comment>
<feature type="transmembrane region" description="Helical" evidence="1">
    <location>
        <begin position="13"/>
        <end position="34"/>
    </location>
</feature>
<feature type="transmembrane region" description="Helical" evidence="1">
    <location>
        <begin position="234"/>
        <end position="251"/>
    </location>
</feature>